<keyword evidence="3 9" id="KW-0418">Kinase</keyword>
<evidence type="ECO:0000313" key="9">
    <source>
        <dbReference type="EMBL" id="SNQ46960.1"/>
    </source>
</evidence>
<reference evidence="9 10" key="1">
    <citation type="submission" date="2017-06" db="EMBL/GenBank/DDBJ databases">
        <authorList>
            <person name="Kim H.J."/>
            <person name="Triplett B.A."/>
        </authorList>
    </citation>
    <scope>NUCLEOTIDE SEQUENCE [LARGE SCALE GENOMIC DNA]</scope>
    <source>
        <strain evidence="9">FRACA_ARgP5</strain>
    </source>
</reference>
<dbReference type="CDD" id="cd14014">
    <property type="entry name" value="STKc_PknB_like"/>
    <property type="match status" value="1"/>
</dbReference>
<proteinExistence type="predicted"/>
<protein>
    <submittedName>
        <fullName evidence="9">Protein kinase family protein</fullName>
        <ecNumber evidence="9">2.7.11.1</ecNumber>
    </submittedName>
</protein>
<dbReference type="RefSeq" id="WP_243407309.1">
    <property type="nucleotide sequence ID" value="NZ_FZMO01000072.1"/>
</dbReference>
<dbReference type="PANTHER" id="PTHR43289">
    <property type="entry name" value="MITOGEN-ACTIVATED PROTEIN KINASE KINASE KINASE 20-RELATED"/>
    <property type="match status" value="1"/>
</dbReference>
<keyword evidence="2 5" id="KW-0547">Nucleotide-binding</keyword>
<sequence length="788" mass="81382">MRENGVRENRVNVPGHGGIVRAHVQAVLPDYDIGAELGQGGFGRVLAGRHRRLDRPVAIKVLELPAADPAAVADVDAEAQIIARLDHPHIVRVYDYIRTPELALIVMELLPGGTLTRRAAEGLTPADACAVVAAVAVALDRVHREGLLHRDIKPSNILFAADGSPRLTDFGIARLLEATGAAEPTSVIGSTPYLAPEQFDLAVPGVGVDVYSLGAVLYELLAGTPPFGVDRRPHVMAERHRRAAPRPLPSAVAGLGAVTMRALAKHPADRQPGALAFAEELVAAATWTFGPDWLAASGISFRGDEDLRQLAGSVPVTPTRRYPPDRPLTTASWGWRSDPPVPPGGPPAGRGGWVGWSATVSIAVAVVVVAVVVMLLLTGVLQVGRGGDTPTAAPASSRPPAVYPVSAPVPLRGLISLTADATAVTSADGGGVYLSDSSQHAVTRFDGTAATTVVGRVDGADRIGQPGQARDEPTAVAALHRPAGVAAAGGSVFVADEWNCVVRRVYRPAGQPWRIETVAGRPAAGEGADAVSDPTASATGDPDAGRAPADICPRGGGDGPRGVGAQIGTPSAVAVGPGNALYIATGYAGQVWRIDPGGGSGAYRSTAARLIAGDGAGADGDRRATRERSYSARSDRATEVALENAYSVAVDGAGRVFVLSYADGYARIHLVTGQTITTLVQQRLDRAPITTLAPDPDGNGVLYTEPGSRSIRRLTPTSAGTWDARTLVTGTCVGDTERLFSVAVDRGGDLYYSCNDATQASVYRVTARILAAAGGTGSGTGPGQRVLY</sequence>
<dbReference type="SUPFAM" id="SSF101898">
    <property type="entry name" value="NHL repeat"/>
    <property type="match status" value="1"/>
</dbReference>
<dbReference type="SMART" id="SM00220">
    <property type="entry name" value="S_TKc"/>
    <property type="match status" value="1"/>
</dbReference>
<dbReference type="InterPro" id="IPR011009">
    <property type="entry name" value="Kinase-like_dom_sf"/>
</dbReference>
<evidence type="ECO:0000256" key="4">
    <source>
        <dbReference type="ARBA" id="ARBA00022840"/>
    </source>
</evidence>
<keyword evidence="7" id="KW-0472">Membrane</keyword>
<feature type="transmembrane region" description="Helical" evidence="7">
    <location>
        <begin position="353"/>
        <end position="377"/>
    </location>
</feature>
<keyword evidence="1 9" id="KW-0808">Transferase</keyword>
<dbReference type="InterPro" id="IPR017441">
    <property type="entry name" value="Protein_kinase_ATP_BS"/>
</dbReference>
<accession>A0A2I2KMS1</accession>
<dbReference type="Gene3D" id="2.120.10.30">
    <property type="entry name" value="TolB, C-terminal domain"/>
    <property type="match status" value="2"/>
</dbReference>
<keyword evidence="7" id="KW-0812">Transmembrane</keyword>
<dbReference type="Pfam" id="PF00069">
    <property type="entry name" value="Pkinase"/>
    <property type="match status" value="1"/>
</dbReference>
<dbReference type="PANTHER" id="PTHR43289:SF34">
    <property type="entry name" value="SERINE_THREONINE-PROTEIN KINASE YBDM-RELATED"/>
    <property type="match status" value="1"/>
</dbReference>
<evidence type="ECO:0000256" key="1">
    <source>
        <dbReference type="ARBA" id="ARBA00022679"/>
    </source>
</evidence>
<dbReference type="AlphaFoldDB" id="A0A2I2KMS1"/>
<evidence type="ECO:0000256" key="2">
    <source>
        <dbReference type="ARBA" id="ARBA00022741"/>
    </source>
</evidence>
<dbReference type="InterPro" id="IPR000719">
    <property type="entry name" value="Prot_kinase_dom"/>
</dbReference>
<dbReference type="GO" id="GO:0005524">
    <property type="term" value="F:ATP binding"/>
    <property type="evidence" value="ECO:0007669"/>
    <property type="project" value="UniProtKB-UniRule"/>
</dbReference>
<dbReference type="PROSITE" id="PS00108">
    <property type="entry name" value="PROTEIN_KINASE_ST"/>
    <property type="match status" value="1"/>
</dbReference>
<dbReference type="EMBL" id="FZMO01000072">
    <property type="protein sequence ID" value="SNQ46960.1"/>
    <property type="molecule type" value="Genomic_DNA"/>
</dbReference>
<evidence type="ECO:0000256" key="7">
    <source>
        <dbReference type="SAM" id="Phobius"/>
    </source>
</evidence>
<dbReference type="InterPro" id="IPR011042">
    <property type="entry name" value="6-blade_b-propeller_TolB-like"/>
</dbReference>
<evidence type="ECO:0000259" key="8">
    <source>
        <dbReference type="PROSITE" id="PS50011"/>
    </source>
</evidence>
<keyword evidence="10" id="KW-1185">Reference proteome</keyword>
<keyword evidence="7" id="KW-1133">Transmembrane helix</keyword>
<dbReference type="EC" id="2.7.11.1" evidence="9"/>
<dbReference type="Proteomes" id="UP000234331">
    <property type="component" value="Unassembled WGS sequence"/>
</dbReference>
<feature type="region of interest" description="Disordered" evidence="6">
    <location>
        <begin position="520"/>
        <end position="564"/>
    </location>
</feature>
<name>A0A2I2KMS1_9ACTN</name>
<organism evidence="9 10">
    <name type="scientific">Frankia canadensis</name>
    <dbReference type="NCBI Taxonomy" id="1836972"/>
    <lineage>
        <taxon>Bacteria</taxon>
        <taxon>Bacillati</taxon>
        <taxon>Actinomycetota</taxon>
        <taxon>Actinomycetes</taxon>
        <taxon>Frankiales</taxon>
        <taxon>Frankiaceae</taxon>
        <taxon>Frankia</taxon>
    </lineage>
</organism>
<evidence type="ECO:0000256" key="3">
    <source>
        <dbReference type="ARBA" id="ARBA00022777"/>
    </source>
</evidence>
<keyword evidence="4 5" id="KW-0067">ATP-binding</keyword>
<dbReference type="PROSITE" id="PS50011">
    <property type="entry name" value="PROTEIN_KINASE_DOM"/>
    <property type="match status" value="1"/>
</dbReference>
<dbReference type="SUPFAM" id="SSF56112">
    <property type="entry name" value="Protein kinase-like (PK-like)"/>
    <property type="match status" value="1"/>
</dbReference>
<feature type="binding site" evidence="5">
    <location>
        <position position="60"/>
    </location>
    <ligand>
        <name>ATP</name>
        <dbReference type="ChEBI" id="CHEBI:30616"/>
    </ligand>
</feature>
<dbReference type="Gene3D" id="1.10.510.10">
    <property type="entry name" value="Transferase(Phosphotransferase) domain 1"/>
    <property type="match status" value="1"/>
</dbReference>
<feature type="region of interest" description="Disordered" evidence="6">
    <location>
        <begin position="315"/>
        <end position="348"/>
    </location>
</feature>
<dbReference type="GO" id="GO:0004674">
    <property type="term" value="F:protein serine/threonine kinase activity"/>
    <property type="evidence" value="ECO:0007669"/>
    <property type="project" value="UniProtKB-EC"/>
</dbReference>
<dbReference type="PROSITE" id="PS00107">
    <property type="entry name" value="PROTEIN_KINASE_ATP"/>
    <property type="match status" value="1"/>
</dbReference>
<feature type="domain" description="Protein kinase" evidence="8">
    <location>
        <begin position="31"/>
        <end position="282"/>
    </location>
</feature>
<evidence type="ECO:0000313" key="10">
    <source>
        <dbReference type="Proteomes" id="UP000234331"/>
    </source>
</evidence>
<gene>
    <name evidence="9" type="ORF">FRACA_1630007</name>
</gene>
<dbReference type="InterPro" id="IPR008271">
    <property type="entry name" value="Ser/Thr_kinase_AS"/>
</dbReference>
<evidence type="ECO:0000256" key="5">
    <source>
        <dbReference type="PROSITE-ProRule" id="PRU10141"/>
    </source>
</evidence>
<evidence type="ECO:0000256" key="6">
    <source>
        <dbReference type="SAM" id="MobiDB-lite"/>
    </source>
</evidence>